<dbReference type="PRINTS" id="PR00114">
    <property type="entry name" value="STPHPHTASE"/>
</dbReference>
<dbReference type="Ensembl" id="ENSTNIT00000008545.1">
    <property type="protein sequence ID" value="ENSTNIP00000008378.1"/>
    <property type="gene ID" value="ENSTNIG00000005671.1"/>
</dbReference>
<comment type="similarity">
    <text evidence="3">Belongs to the PPP phosphatase family. PP-2B subfamily.</text>
</comment>
<dbReference type="SUPFAM" id="SSF56300">
    <property type="entry name" value="Metallo-dependent phosphatases"/>
    <property type="match status" value="1"/>
</dbReference>
<keyword evidence="6" id="KW-0862">Zinc</keyword>
<evidence type="ECO:0000256" key="10">
    <source>
        <dbReference type="ARBA" id="ARBA00047761"/>
    </source>
</evidence>
<evidence type="ECO:0000259" key="14">
    <source>
        <dbReference type="PROSITE" id="PS00125"/>
    </source>
</evidence>
<dbReference type="InterPro" id="IPR004843">
    <property type="entry name" value="Calcineurin-like_PHP"/>
</dbReference>
<keyword evidence="9" id="KW-0408">Iron</keyword>
<evidence type="ECO:0000256" key="6">
    <source>
        <dbReference type="ARBA" id="ARBA00022833"/>
    </source>
</evidence>
<evidence type="ECO:0000256" key="1">
    <source>
        <dbReference type="ARBA" id="ARBA00001947"/>
    </source>
</evidence>
<accession>H3CJE9</accession>
<evidence type="ECO:0000256" key="13">
    <source>
        <dbReference type="SAM" id="MobiDB-lite"/>
    </source>
</evidence>
<dbReference type="SMART" id="SM00156">
    <property type="entry name" value="PP2Ac"/>
    <property type="match status" value="1"/>
</dbReference>
<keyword evidence="5 12" id="KW-0378">Hydrolase</keyword>
<evidence type="ECO:0000256" key="11">
    <source>
        <dbReference type="ARBA" id="ARBA00048336"/>
    </source>
</evidence>
<reference evidence="15" key="2">
    <citation type="submission" date="2025-08" db="UniProtKB">
        <authorList>
            <consortium name="Ensembl"/>
        </authorList>
    </citation>
    <scope>IDENTIFICATION</scope>
</reference>
<keyword evidence="16" id="KW-1185">Reference proteome</keyword>
<dbReference type="Proteomes" id="UP000007303">
    <property type="component" value="Unassembled WGS sequence"/>
</dbReference>
<dbReference type="InterPro" id="IPR029052">
    <property type="entry name" value="Metallo-depent_PP-like"/>
</dbReference>
<dbReference type="GO" id="GO:0005516">
    <property type="term" value="F:calmodulin binding"/>
    <property type="evidence" value="ECO:0007669"/>
    <property type="project" value="UniProtKB-KW"/>
</dbReference>
<evidence type="ECO:0000256" key="3">
    <source>
        <dbReference type="ARBA" id="ARBA00009905"/>
    </source>
</evidence>
<dbReference type="FunFam" id="3.60.21.10:FF:000002">
    <property type="entry name" value="Serine/threonine-protein phosphatase"/>
    <property type="match status" value="1"/>
</dbReference>
<evidence type="ECO:0000313" key="15">
    <source>
        <dbReference type="Ensembl" id="ENSTNIP00000008378.1"/>
    </source>
</evidence>
<evidence type="ECO:0000256" key="12">
    <source>
        <dbReference type="RuleBase" id="RU004273"/>
    </source>
</evidence>
<keyword evidence="7" id="KW-0112">Calmodulin-binding</keyword>
<dbReference type="Gene3D" id="3.60.21.10">
    <property type="match status" value="1"/>
</dbReference>
<evidence type="ECO:0000313" key="16">
    <source>
        <dbReference type="Proteomes" id="UP000007303"/>
    </source>
</evidence>
<keyword evidence="8" id="KW-0904">Protein phosphatase</keyword>
<comment type="cofactor">
    <cofactor evidence="2">
        <name>Fe(3+)</name>
        <dbReference type="ChEBI" id="CHEBI:29034"/>
    </cofactor>
</comment>
<evidence type="ECO:0000256" key="9">
    <source>
        <dbReference type="ARBA" id="ARBA00023004"/>
    </source>
</evidence>
<dbReference type="Pfam" id="PF00149">
    <property type="entry name" value="Metallophos"/>
    <property type="match status" value="1"/>
</dbReference>
<dbReference type="InterPro" id="IPR043360">
    <property type="entry name" value="PP2B"/>
</dbReference>
<proteinExistence type="inferred from homology"/>
<feature type="compositionally biased region" description="Basic and acidic residues" evidence="13">
    <location>
        <begin position="491"/>
        <end position="500"/>
    </location>
</feature>
<reference evidence="16" key="1">
    <citation type="journal article" date="2004" name="Nature">
        <title>Genome duplication in the teleost fish Tetraodon nigroviridis reveals the early vertebrate proto-karyotype.</title>
        <authorList>
            <person name="Jaillon O."/>
            <person name="Aury J.-M."/>
            <person name="Brunet F."/>
            <person name="Petit J.-L."/>
            <person name="Stange-Thomann N."/>
            <person name="Mauceli E."/>
            <person name="Bouneau L."/>
            <person name="Fischer C."/>
            <person name="Ozouf-Costaz C."/>
            <person name="Bernot A."/>
            <person name="Nicaud S."/>
            <person name="Jaffe D."/>
            <person name="Fisher S."/>
            <person name="Lutfalla G."/>
            <person name="Dossat C."/>
            <person name="Segurens B."/>
            <person name="Dasilva C."/>
            <person name="Salanoubat M."/>
            <person name="Levy M."/>
            <person name="Boudet N."/>
            <person name="Castellano S."/>
            <person name="Anthouard V."/>
            <person name="Jubin C."/>
            <person name="Castelli V."/>
            <person name="Katinka M."/>
            <person name="Vacherie B."/>
            <person name="Biemont C."/>
            <person name="Skalli Z."/>
            <person name="Cattolico L."/>
            <person name="Poulain J."/>
            <person name="De Berardinis V."/>
            <person name="Cruaud C."/>
            <person name="Duprat S."/>
            <person name="Brottier P."/>
            <person name="Coutanceau J.-P."/>
            <person name="Gouzy J."/>
            <person name="Parra G."/>
            <person name="Lardier G."/>
            <person name="Chapple C."/>
            <person name="McKernan K.J."/>
            <person name="McEwan P."/>
            <person name="Bosak S."/>
            <person name="Kellis M."/>
            <person name="Volff J.-N."/>
            <person name="Guigo R."/>
            <person name="Zody M.C."/>
            <person name="Mesirov J."/>
            <person name="Lindblad-Toh K."/>
            <person name="Birren B."/>
            <person name="Nusbaum C."/>
            <person name="Kahn D."/>
            <person name="Robinson-Rechavi M."/>
            <person name="Laudet V."/>
            <person name="Schachter V."/>
            <person name="Quetier F."/>
            <person name="Saurin W."/>
            <person name="Scarpelli C."/>
            <person name="Wincker P."/>
            <person name="Lander E.S."/>
            <person name="Weissenbach J."/>
            <person name="Roest Crollius H."/>
        </authorList>
    </citation>
    <scope>NUCLEOTIDE SEQUENCE [LARGE SCALE GENOMIC DNA]</scope>
</reference>
<dbReference type="InterPro" id="IPR006186">
    <property type="entry name" value="Ser/Thr-sp_prot-phosphatase"/>
</dbReference>
<dbReference type="STRING" id="99883.ENSTNIP00000008378"/>
<dbReference type="InParanoid" id="H3CJE9"/>
<dbReference type="HOGENOM" id="CLU_004962_6_0_1"/>
<protein>
    <recommendedName>
        <fullName evidence="12">Serine/threonine-protein phosphatase</fullName>
        <ecNumber evidence="12">3.1.3.16</ecNumber>
    </recommendedName>
</protein>
<feature type="region of interest" description="Disordered" evidence="13">
    <location>
        <begin position="491"/>
        <end position="525"/>
    </location>
</feature>
<dbReference type="InterPro" id="IPR041751">
    <property type="entry name" value="MPP_PP2B"/>
</dbReference>
<comment type="catalytic activity">
    <reaction evidence="10">
        <text>O-phospho-L-seryl-[protein] + H2O = L-seryl-[protein] + phosphate</text>
        <dbReference type="Rhea" id="RHEA:20629"/>
        <dbReference type="Rhea" id="RHEA-COMP:9863"/>
        <dbReference type="Rhea" id="RHEA-COMP:11604"/>
        <dbReference type="ChEBI" id="CHEBI:15377"/>
        <dbReference type="ChEBI" id="CHEBI:29999"/>
        <dbReference type="ChEBI" id="CHEBI:43474"/>
        <dbReference type="ChEBI" id="CHEBI:83421"/>
        <dbReference type="EC" id="3.1.3.16"/>
    </reaction>
</comment>
<reference evidence="15" key="3">
    <citation type="submission" date="2025-09" db="UniProtKB">
        <authorList>
            <consortium name="Ensembl"/>
        </authorList>
    </citation>
    <scope>IDENTIFICATION</scope>
</reference>
<keyword evidence="4" id="KW-0479">Metal-binding</keyword>
<dbReference type="PROSITE" id="PS00125">
    <property type="entry name" value="SER_THR_PHOSPHATASE"/>
    <property type="match status" value="1"/>
</dbReference>
<feature type="domain" description="Serine/threonine specific protein phosphatases" evidence="14">
    <location>
        <begin position="153"/>
        <end position="158"/>
    </location>
</feature>
<evidence type="ECO:0000256" key="7">
    <source>
        <dbReference type="ARBA" id="ARBA00022860"/>
    </source>
</evidence>
<comment type="cofactor">
    <cofactor evidence="1">
        <name>Zn(2+)</name>
        <dbReference type="ChEBI" id="CHEBI:29105"/>
    </cofactor>
</comment>
<dbReference type="GeneTree" id="ENSGT00940000154115"/>
<evidence type="ECO:0000256" key="5">
    <source>
        <dbReference type="ARBA" id="ARBA00022801"/>
    </source>
</evidence>
<evidence type="ECO:0000256" key="2">
    <source>
        <dbReference type="ARBA" id="ARBA00001965"/>
    </source>
</evidence>
<dbReference type="GO" id="GO:0046872">
    <property type="term" value="F:metal ion binding"/>
    <property type="evidence" value="ECO:0007669"/>
    <property type="project" value="UniProtKB-KW"/>
</dbReference>
<dbReference type="GO" id="GO:0033192">
    <property type="term" value="F:calmodulin-dependent protein phosphatase activity"/>
    <property type="evidence" value="ECO:0007669"/>
    <property type="project" value="InterPro"/>
</dbReference>
<dbReference type="CDD" id="cd07416">
    <property type="entry name" value="MPP_PP2B"/>
    <property type="match status" value="1"/>
</dbReference>
<evidence type="ECO:0000256" key="8">
    <source>
        <dbReference type="ARBA" id="ARBA00022912"/>
    </source>
</evidence>
<dbReference type="EC" id="3.1.3.16" evidence="12"/>
<evidence type="ECO:0000256" key="4">
    <source>
        <dbReference type="ARBA" id="ARBA00022723"/>
    </source>
</evidence>
<dbReference type="PANTHER" id="PTHR45673">
    <property type="entry name" value="SERINE/THREONINE-PROTEIN PHOSPHATASE 2B CATALYTIC SUBUNIT 1-RELATED"/>
    <property type="match status" value="1"/>
</dbReference>
<organism evidence="15 16">
    <name type="scientific">Tetraodon nigroviridis</name>
    <name type="common">Spotted green pufferfish</name>
    <name type="synonym">Chelonodon nigroviridis</name>
    <dbReference type="NCBI Taxonomy" id="99883"/>
    <lineage>
        <taxon>Eukaryota</taxon>
        <taxon>Metazoa</taxon>
        <taxon>Chordata</taxon>
        <taxon>Craniata</taxon>
        <taxon>Vertebrata</taxon>
        <taxon>Euteleostomi</taxon>
        <taxon>Actinopterygii</taxon>
        <taxon>Neopterygii</taxon>
        <taxon>Teleostei</taxon>
        <taxon>Neoteleostei</taxon>
        <taxon>Acanthomorphata</taxon>
        <taxon>Eupercaria</taxon>
        <taxon>Tetraodontiformes</taxon>
        <taxon>Tetradontoidea</taxon>
        <taxon>Tetraodontidae</taxon>
        <taxon>Tetraodon</taxon>
    </lineage>
</organism>
<dbReference type="AlphaFoldDB" id="H3CJE9"/>
<sequence>KKKPKCITTYVYPRLGKTLVPRLVSAAVPHPPSTRLSVKDLYVDGRPSVEVLKAHLVKEGRLEEEAALRIINEGAAILRQEKCMLEVEAPITVCGDVHGQFFDLMKLFEVGGSPSTTRYLFLGDYVDRGYFSIECVLYLWALKINHPNTLFLLRGNHECRHLTEYFTFKQECKIKYSEHVYDACMDAFDCLPLAALLNQQFLCVHGGLSPEVTCLDDIRKLDRFKEPPAFGPMCDLLWSDPGEDYGSEKTQEHFCHNSVRGCSYFYSYPAVCDFLMNNNLLSVIRAHEAQDAGYRMYRKSQTTGFPSLITIFSAPNYLDVYNNKAAVLKYENNVMNIRQFNCSPHPYWLPNFMDVFTWSLPFVGEKAAVTEMLVNVLNICSDDELMSEGDDTYEGGAPAVRKEVIRNKIRAIGKMARVFSVLREENESVLQLKGLTPTGTLPLGVLSGGRRTLQSATVEAEEARAAIQGFNPQHKIQSFEEARGLDLINERMPPRRDSNQHEAAPSLNNLPASTGPPDKNGTNTQ</sequence>
<dbReference type="OMA" id="FEHNHVR"/>
<comment type="catalytic activity">
    <reaction evidence="11 12">
        <text>O-phospho-L-threonyl-[protein] + H2O = L-threonyl-[protein] + phosphate</text>
        <dbReference type="Rhea" id="RHEA:47004"/>
        <dbReference type="Rhea" id="RHEA-COMP:11060"/>
        <dbReference type="Rhea" id="RHEA-COMP:11605"/>
        <dbReference type="ChEBI" id="CHEBI:15377"/>
        <dbReference type="ChEBI" id="CHEBI:30013"/>
        <dbReference type="ChEBI" id="CHEBI:43474"/>
        <dbReference type="ChEBI" id="CHEBI:61977"/>
        <dbReference type="EC" id="3.1.3.16"/>
    </reaction>
</comment>
<dbReference type="GO" id="GO:0097720">
    <property type="term" value="P:calcineurin-mediated signaling"/>
    <property type="evidence" value="ECO:0007669"/>
    <property type="project" value="InterPro"/>
</dbReference>
<name>H3CJE9_TETNG</name>